<dbReference type="PANTHER" id="PTHR35610">
    <property type="entry name" value="3-ISOPROPYLMALATE DEHYDRATASE-RELATED"/>
    <property type="match status" value="1"/>
</dbReference>
<dbReference type="NCBIfam" id="TIGR00161">
    <property type="entry name" value="proteasome assembly chaperone family protein"/>
    <property type="match status" value="1"/>
</dbReference>
<dbReference type="AlphaFoldDB" id="A0A7G9YEP1"/>
<dbReference type="Pfam" id="PF09754">
    <property type="entry name" value="PAC2"/>
    <property type="match status" value="1"/>
</dbReference>
<accession>A0A7G9YEP1</accession>
<dbReference type="PANTHER" id="PTHR35610:SF8">
    <property type="entry name" value="3-ISOPROPYLMALATE DEHYDRATASE"/>
    <property type="match status" value="1"/>
</dbReference>
<evidence type="ECO:0008006" key="2">
    <source>
        <dbReference type="Google" id="ProtNLM"/>
    </source>
</evidence>
<evidence type="ECO:0000313" key="1">
    <source>
        <dbReference type="EMBL" id="QNO46475.1"/>
    </source>
</evidence>
<dbReference type="InterPro" id="IPR004425">
    <property type="entry name" value="MJ0106-like"/>
</dbReference>
<dbReference type="Gene3D" id="3.40.50.10900">
    <property type="entry name" value="PAC-like subunit"/>
    <property type="match status" value="1"/>
</dbReference>
<sequence length="244" mass="26338">MIEAPEVCVIAEKPRSENPVVIEGFPGIGLVGNITSQQIIDELDMEYLGAINSKHFPPVAMLLEGRVSMPVRIYESTEKEMIVVVSDIPIHPNIAYIVSKSLVDWAMSINARQVVSIAGMPVVGADHVVFGAATTEEGLESIREEVEIFQMGSISGIAGSIMTECFTRNLPAISLLGSTADPNPNPIAAAAVLKVLNNLYDLSIDTERLVKQAQEIELEMQKLAETVRGTVEAEAPPKPLPMYG</sequence>
<dbReference type="EMBL" id="MT631191">
    <property type="protein sequence ID" value="QNO46475.1"/>
    <property type="molecule type" value="Genomic_DNA"/>
</dbReference>
<protein>
    <recommendedName>
        <fullName evidence="2">PAC2 family protein</fullName>
    </recommendedName>
</protein>
<dbReference type="InterPro" id="IPR038389">
    <property type="entry name" value="PSMG2_sf"/>
</dbReference>
<reference evidence="1" key="1">
    <citation type="submission" date="2020-06" db="EMBL/GenBank/DDBJ databases">
        <title>Unique genomic features of the anaerobic methanotrophic archaea.</title>
        <authorList>
            <person name="Chadwick G.L."/>
            <person name="Skennerton C.T."/>
            <person name="Laso-Perez R."/>
            <person name="Leu A.O."/>
            <person name="Speth D.R."/>
            <person name="Yu H."/>
            <person name="Morgan-Lang C."/>
            <person name="Hatzenpichler R."/>
            <person name="Goudeau D."/>
            <person name="Malmstrom R."/>
            <person name="Brazelton W.J."/>
            <person name="Woyke T."/>
            <person name="Hallam S.J."/>
            <person name="Tyson G.W."/>
            <person name="Wegener G."/>
            <person name="Boetius A."/>
            <person name="Orphan V."/>
        </authorList>
    </citation>
    <scope>NUCLEOTIDE SEQUENCE</scope>
</reference>
<organism evidence="1">
    <name type="scientific">Candidatus Methanogaster sp. ANME-2c ERB4</name>
    <dbReference type="NCBI Taxonomy" id="2759911"/>
    <lineage>
        <taxon>Archaea</taxon>
        <taxon>Methanobacteriati</taxon>
        <taxon>Methanobacteriota</taxon>
        <taxon>Stenosarchaea group</taxon>
        <taxon>Methanomicrobia</taxon>
        <taxon>Methanosarcinales</taxon>
        <taxon>ANME-2 cluster</taxon>
        <taxon>Candidatus Methanogasteraceae</taxon>
        <taxon>Candidatus Methanogaster</taxon>
    </lineage>
</organism>
<dbReference type="SUPFAM" id="SSF159659">
    <property type="entry name" value="Cgl1923-like"/>
    <property type="match status" value="1"/>
</dbReference>
<proteinExistence type="predicted"/>
<dbReference type="InterPro" id="IPR019151">
    <property type="entry name" value="Proteasome_assmbl_chaperone_2"/>
</dbReference>
<name>A0A7G9YEP1_9EURY</name>
<gene>
    <name evidence="1" type="ORF">PAACNKLE_00010</name>
</gene>